<dbReference type="Proteomes" id="UP000279089">
    <property type="component" value="Unassembled WGS sequence"/>
</dbReference>
<evidence type="ECO:0000313" key="2">
    <source>
        <dbReference type="Proteomes" id="UP000279089"/>
    </source>
</evidence>
<dbReference type="SUPFAM" id="SSF159501">
    <property type="entry name" value="EreA/ChaN-like"/>
    <property type="match status" value="1"/>
</dbReference>
<accession>A0A3N4MQN9</accession>
<dbReference type="Gene3D" id="3.40.1660.10">
    <property type="entry name" value="EreA-like (biosynthetic domain)"/>
    <property type="match status" value="2"/>
</dbReference>
<evidence type="ECO:0008006" key="3">
    <source>
        <dbReference type="Google" id="ProtNLM"/>
    </source>
</evidence>
<dbReference type="AlphaFoldDB" id="A0A3N4MQN9"/>
<dbReference type="RefSeq" id="WP_120514982.1">
    <property type="nucleotide sequence ID" value="NZ_QXZY01000002.1"/>
</dbReference>
<dbReference type="InterPro" id="IPR052036">
    <property type="entry name" value="Hydrolase/PRTase-associated"/>
</dbReference>
<dbReference type="CDD" id="cd14728">
    <property type="entry name" value="Ere-like"/>
    <property type="match status" value="1"/>
</dbReference>
<keyword evidence="2" id="KW-1185">Reference proteome</keyword>
<dbReference type="InterPro" id="IPR007815">
    <property type="entry name" value="Emycin_Estase"/>
</dbReference>
<comment type="caution">
    <text evidence="1">The sequence shown here is derived from an EMBL/GenBank/DDBJ whole genome shotgun (WGS) entry which is preliminary data.</text>
</comment>
<reference evidence="2" key="1">
    <citation type="submission" date="2018-11" db="EMBL/GenBank/DDBJ databases">
        <title>Chitinophaga lutea sp.nov., isolate from arsenic contaminated soil.</title>
        <authorList>
            <person name="Zong Y."/>
        </authorList>
    </citation>
    <scope>NUCLEOTIDE SEQUENCE [LARGE SCALE GENOMIC DNA]</scope>
    <source>
        <strain evidence="2">YLT18</strain>
    </source>
</reference>
<dbReference type="Gene3D" id="3.30.1870.10">
    <property type="entry name" value="EreA-like, domain 2"/>
    <property type="match status" value="1"/>
</dbReference>
<dbReference type="PANTHER" id="PTHR31299">
    <property type="entry name" value="ESTERASE, PUTATIVE (AFU_ORTHOLOGUE AFUA_1G05850)-RELATED"/>
    <property type="match status" value="1"/>
</dbReference>
<dbReference type="GO" id="GO:0046677">
    <property type="term" value="P:response to antibiotic"/>
    <property type="evidence" value="ECO:0007669"/>
    <property type="project" value="InterPro"/>
</dbReference>
<proteinExistence type="predicted"/>
<organism evidence="1 2">
    <name type="scientific">Chitinophaga barathri</name>
    <dbReference type="NCBI Taxonomy" id="1647451"/>
    <lineage>
        <taxon>Bacteria</taxon>
        <taxon>Pseudomonadati</taxon>
        <taxon>Bacteroidota</taxon>
        <taxon>Chitinophagia</taxon>
        <taxon>Chitinophagales</taxon>
        <taxon>Chitinophagaceae</taxon>
        <taxon>Chitinophaga</taxon>
    </lineage>
</organism>
<gene>
    <name evidence="1" type="ORF">EG028_07585</name>
</gene>
<evidence type="ECO:0000313" key="1">
    <source>
        <dbReference type="EMBL" id="RPD42009.1"/>
    </source>
</evidence>
<sequence length="329" mass="37422">MPDQPKIMLIIRSVTICVLLLVSIVTGYSQDAGTKWINENAYVIEADTAVSTADLHFLTAELKNNIVFGLGEASHGTKEFFNQKRRIIEYLVFNLGYKRLGFEFSESYIRPLNQYVMNGTGDLKTLMKDMVLYNTEEIYHLFQFIKLYNSKQPPSEKVSVFGFDREEYASDPFQRDKFMAENIIAEQSSLKRRTIIWAHNVHIAKDTTMAQFKGMGYHLKQKFGEGFYVLGFDTFKGSVTVITEDGLVKQDFETEKGSFSEVFAKADHYTVFIPFNIKPNPFSGVTNKITNIYANWTADRALPIIPGVDFDAILFIKTTTASEIMGGDK</sequence>
<dbReference type="OrthoDB" id="9810066at2"/>
<dbReference type="Pfam" id="PF05139">
    <property type="entry name" value="Erythro_esteras"/>
    <property type="match status" value="1"/>
</dbReference>
<name>A0A3N4MQN9_9BACT</name>
<protein>
    <recommendedName>
        <fullName evidence="3">Erythromycin esterase family protein</fullName>
    </recommendedName>
</protein>
<dbReference type="EMBL" id="RMBX01000003">
    <property type="protein sequence ID" value="RPD42009.1"/>
    <property type="molecule type" value="Genomic_DNA"/>
</dbReference>
<dbReference type="PANTHER" id="PTHR31299:SF0">
    <property type="entry name" value="ESTERASE, PUTATIVE (AFU_ORTHOLOGUE AFUA_1G05850)-RELATED"/>
    <property type="match status" value="1"/>
</dbReference>